<sequence>MRSFTTAALALCAGALLTTGTGQAAATATVDPAPRDVSASNCSGEDFAVTLRAQADPGSFLLELRNTSEERCLLGGWVRLTPVTAKGTPIEVPTGYVEVPAPPVADQQLEPGGTAYSGVRVEYGDTDFTAVGFDATPADMTGKSPTTVEGAGDPYPRLPVRSLRVGTLQPTPENVLF</sequence>
<feature type="signal peptide" evidence="2">
    <location>
        <begin position="1"/>
        <end position="24"/>
    </location>
</feature>
<evidence type="ECO:0000313" key="5">
    <source>
        <dbReference type="Proteomes" id="UP000580474"/>
    </source>
</evidence>
<evidence type="ECO:0000256" key="1">
    <source>
        <dbReference type="SAM" id="MobiDB-lite"/>
    </source>
</evidence>
<accession>A0A840NSC4</accession>
<gene>
    <name evidence="4" type="ORF">BJ969_005267</name>
</gene>
<evidence type="ECO:0000313" key="4">
    <source>
        <dbReference type="EMBL" id="MBB5072179.1"/>
    </source>
</evidence>
<comment type="caution">
    <text evidence="4">The sequence shown here is derived from an EMBL/GenBank/DDBJ whole genome shotgun (WGS) entry which is preliminary data.</text>
</comment>
<keyword evidence="2" id="KW-0732">Signal</keyword>
<evidence type="ECO:0000259" key="3">
    <source>
        <dbReference type="Pfam" id="PF14016"/>
    </source>
</evidence>
<dbReference type="EMBL" id="JACHIV010000001">
    <property type="protein sequence ID" value="MBB5072179.1"/>
    <property type="molecule type" value="Genomic_DNA"/>
</dbReference>
<organism evidence="4 5">
    <name type="scientific">Saccharopolyspora gloriosae</name>
    <dbReference type="NCBI Taxonomy" id="455344"/>
    <lineage>
        <taxon>Bacteria</taxon>
        <taxon>Bacillati</taxon>
        <taxon>Actinomycetota</taxon>
        <taxon>Actinomycetes</taxon>
        <taxon>Pseudonocardiales</taxon>
        <taxon>Pseudonocardiaceae</taxon>
        <taxon>Saccharopolyspora</taxon>
    </lineage>
</organism>
<name>A0A840NSC4_9PSEU</name>
<reference evidence="4 5" key="1">
    <citation type="submission" date="2020-08" db="EMBL/GenBank/DDBJ databases">
        <title>Sequencing the genomes of 1000 actinobacteria strains.</title>
        <authorList>
            <person name="Klenk H.-P."/>
        </authorList>
    </citation>
    <scope>NUCLEOTIDE SEQUENCE [LARGE SCALE GENOMIC DNA]</scope>
    <source>
        <strain evidence="4 5">DSM 45582</strain>
    </source>
</reference>
<dbReference type="Proteomes" id="UP000580474">
    <property type="component" value="Unassembled WGS sequence"/>
</dbReference>
<dbReference type="RefSeq" id="WP_184483342.1">
    <property type="nucleotide sequence ID" value="NZ_JACHIV010000001.1"/>
</dbReference>
<dbReference type="InterPro" id="IPR025326">
    <property type="entry name" value="DUF4232"/>
</dbReference>
<dbReference type="AlphaFoldDB" id="A0A840NSC4"/>
<protein>
    <recommendedName>
        <fullName evidence="3">DUF4232 domain-containing protein</fullName>
    </recommendedName>
</protein>
<proteinExistence type="predicted"/>
<feature type="region of interest" description="Disordered" evidence="1">
    <location>
        <begin position="136"/>
        <end position="156"/>
    </location>
</feature>
<evidence type="ECO:0000256" key="2">
    <source>
        <dbReference type="SAM" id="SignalP"/>
    </source>
</evidence>
<feature type="chain" id="PRO_5032858965" description="DUF4232 domain-containing protein" evidence="2">
    <location>
        <begin position="25"/>
        <end position="177"/>
    </location>
</feature>
<feature type="domain" description="DUF4232" evidence="3">
    <location>
        <begin position="42"/>
        <end position="168"/>
    </location>
</feature>
<dbReference type="Pfam" id="PF14016">
    <property type="entry name" value="DUF4232"/>
    <property type="match status" value="1"/>
</dbReference>
<keyword evidence="5" id="KW-1185">Reference proteome</keyword>